<dbReference type="AlphaFoldDB" id="A0AAD6KVV6"/>
<name>A0AAD6KVV6_9ROSI</name>
<protein>
    <submittedName>
        <fullName evidence="1">Uncharacterized protein</fullName>
    </submittedName>
</protein>
<dbReference type="EMBL" id="JAPFFJ010000004">
    <property type="protein sequence ID" value="KAJ6429367.1"/>
    <property type="molecule type" value="Genomic_DNA"/>
</dbReference>
<reference evidence="1 2" key="1">
    <citation type="journal article" date="2023" name="Int. J. Mol. Sci.">
        <title>De Novo Assembly and Annotation of 11 Diverse Shrub Willow (Salix) Genomes Reveals Novel Gene Organization in Sex-Linked Regions.</title>
        <authorList>
            <person name="Hyden B."/>
            <person name="Feng K."/>
            <person name="Yates T.B."/>
            <person name="Jawdy S."/>
            <person name="Cereghino C."/>
            <person name="Smart L.B."/>
            <person name="Muchero W."/>
        </authorList>
    </citation>
    <scope>NUCLEOTIDE SEQUENCE [LARGE SCALE GENOMIC DNA]</scope>
    <source>
        <tissue evidence="1">Shoot tip</tissue>
    </source>
</reference>
<dbReference type="Proteomes" id="UP001162972">
    <property type="component" value="Chromosome 8"/>
</dbReference>
<keyword evidence="2" id="KW-1185">Reference proteome</keyword>
<evidence type="ECO:0000313" key="1">
    <source>
        <dbReference type="EMBL" id="KAJ6429367.1"/>
    </source>
</evidence>
<gene>
    <name evidence="1" type="ORF">OIU84_020906</name>
</gene>
<comment type="caution">
    <text evidence="1">The sequence shown here is derived from an EMBL/GenBank/DDBJ whole genome shotgun (WGS) entry which is preliminary data.</text>
</comment>
<proteinExistence type="predicted"/>
<evidence type="ECO:0000313" key="2">
    <source>
        <dbReference type="Proteomes" id="UP001162972"/>
    </source>
</evidence>
<organism evidence="1 2">
    <name type="scientific">Salix udensis</name>
    <dbReference type="NCBI Taxonomy" id="889485"/>
    <lineage>
        <taxon>Eukaryota</taxon>
        <taxon>Viridiplantae</taxon>
        <taxon>Streptophyta</taxon>
        <taxon>Embryophyta</taxon>
        <taxon>Tracheophyta</taxon>
        <taxon>Spermatophyta</taxon>
        <taxon>Magnoliopsida</taxon>
        <taxon>eudicotyledons</taxon>
        <taxon>Gunneridae</taxon>
        <taxon>Pentapetalae</taxon>
        <taxon>rosids</taxon>
        <taxon>fabids</taxon>
        <taxon>Malpighiales</taxon>
        <taxon>Salicaceae</taxon>
        <taxon>Saliceae</taxon>
        <taxon>Salix</taxon>
    </lineage>
</organism>
<accession>A0AAD6KVV6</accession>
<sequence>MLARGFSMDRNNNLSPIQFGIFPGELLLSSVHKPVQCKDRKNFPEIVSSQFHYSKPSEAVVISVRNFSGFVSISGYGSWVCEGEESVRRWGDERRGSTRTSSHLQKRQELDGEHAIATVTITALLQRRSCPVTFELQ</sequence>